<evidence type="ECO:0000313" key="1">
    <source>
        <dbReference type="EMBL" id="MCB8611685.1"/>
    </source>
</evidence>
<dbReference type="Gene3D" id="3.40.190.10">
    <property type="entry name" value="Periplasmic binding protein-like II"/>
    <property type="match status" value="1"/>
</dbReference>
<proteinExistence type="predicted"/>
<gene>
    <name evidence="1" type="ORF">LJD69_13920</name>
</gene>
<feature type="non-terminal residue" evidence="1">
    <location>
        <position position="74"/>
    </location>
</feature>
<feature type="non-terminal residue" evidence="1">
    <location>
        <position position="1"/>
    </location>
</feature>
<dbReference type="RefSeq" id="WP_227280237.1">
    <property type="nucleotide sequence ID" value="NZ_JAJDKZ010000310.1"/>
</dbReference>
<dbReference type="EMBL" id="JAJDKZ010000310">
    <property type="protein sequence ID" value="MCB8611685.1"/>
    <property type="molecule type" value="Genomic_DNA"/>
</dbReference>
<dbReference type="Pfam" id="PF13343">
    <property type="entry name" value="SBP_bac_6"/>
    <property type="match status" value="1"/>
</dbReference>
<sequence length="74" mass="8171">SDFQKYESPITAQEGTLILNTEVMKEKKLPKPKSIKDLAKPVYKGSISVTDIKASSTAWLLIQGLVSEYGEKEA</sequence>
<organism evidence="1 2">
    <name type="scientific">Faecalibacillus faecis</name>
    <dbReference type="NCBI Taxonomy" id="1982628"/>
    <lineage>
        <taxon>Bacteria</taxon>
        <taxon>Bacillati</taxon>
        <taxon>Bacillota</taxon>
        <taxon>Erysipelotrichia</taxon>
        <taxon>Erysipelotrichales</taxon>
        <taxon>Coprobacillaceae</taxon>
        <taxon>Faecalibacillus</taxon>
    </lineage>
</organism>
<comment type="caution">
    <text evidence="1">The sequence shown here is derived from an EMBL/GenBank/DDBJ whole genome shotgun (WGS) entry which is preliminary data.</text>
</comment>
<accession>A0AAW4VZT2</accession>
<dbReference type="SUPFAM" id="SSF53850">
    <property type="entry name" value="Periplasmic binding protein-like II"/>
    <property type="match status" value="1"/>
</dbReference>
<evidence type="ECO:0000313" key="2">
    <source>
        <dbReference type="Proteomes" id="UP001198439"/>
    </source>
</evidence>
<dbReference type="Proteomes" id="UP001198439">
    <property type="component" value="Unassembled WGS sequence"/>
</dbReference>
<protein>
    <submittedName>
        <fullName evidence="1">ABC transporter substrate-binding protein</fullName>
    </submittedName>
</protein>
<name>A0AAW4VZT2_9FIRM</name>
<reference evidence="1" key="1">
    <citation type="submission" date="2021-10" db="EMBL/GenBank/DDBJ databases">
        <title>Collection of gut derived symbiotic bacterial strains cultured from healthy donors.</title>
        <authorList>
            <person name="Lin H."/>
            <person name="Littmann E."/>
            <person name="Kohout C."/>
            <person name="Pamer E.G."/>
        </authorList>
    </citation>
    <scope>NUCLEOTIDE SEQUENCE</scope>
    <source>
        <strain evidence="1">DFI.4.48</strain>
    </source>
</reference>
<dbReference type="AlphaFoldDB" id="A0AAW4VZT2"/>